<dbReference type="InterPro" id="IPR005135">
    <property type="entry name" value="Endo/exonuclease/phosphatase"/>
</dbReference>
<evidence type="ECO:0000313" key="11">
    <source>
        <dbReference type="Proteomes" id="UP000029120"/>
    </source>
</evidence>
<dbReference type="Gene3D" id="3.60.10.10">
    <property type="entry name" value="Endonuclease/exonuclease/phosphatase"/>
    <property type="match status" value="1"/>
</dbReference>
<sequence>MVVATPAVAPTLGIPLIQGEELLLPSATPPPQLTWCERFKNGSNTLKKCGKPFTLGNGELCVKIPNKVIEESKALWKDFVIGQFYRKALSFGKVKAVVNLMWSKWHRDISVTKLETENAFLFKIPNNASRDRVLKEGIWNIDGSTMFVAPWSPGVKPEKPELKTAPVWLEIRKVPYELYNPPALSRIASLVGHPIYLHQETVAMTNFEVAKVFTEVDLHKPLPETVCAQFETGEIVRVEVFCPHLPPICALCHEASHPAKRCPKSPPPCNKCNKACHEEALCPVVLKLKKPLKEATVQTGVWRPIATSLPELAETSSMKAKPSGHEDLIQPVLEKLPEVNQMTHQPPSNLPLENEEGELKEDEPASEKNEPINDFIEVVSKRKKKSDKSKEKSRLKTALMEGASLLDPSRSYTATFVYASNLRTVRRELWLELQILATNKNLVSSPWIVAGEFNQTLNASEHSLRDEFDAASPGSRELRHCLNTTGLFDLPSTGPIFTWWNHRPSGPIAEKLDRIMGNDQWLLCLPEAQISFEEPLFSDHAACCIRIPDLLPKPKRPFKFNLHLLQHPDFLSIVQEAWRGFSVVGTPMQQVSKKLKLLKRVLKELDHSAYSNIQKRTSEALDTLKITQNELLTLPSSDAAERELAALKKWRELAKAEEIFLRQKSRIRWLKLGDLNTSFFHRCAAARRARNRLSRIQLSNGSRSSDAEQIKRTCVEYYSALLGPPPQRKPSLVVAIESVHPFRCTDIQRQGLAKVFTLDEIKNEFFALPSDKAPGPDGYTGISQPDQMAMSEAFGFSLGSLPVRYLGLPLLPRKLSKLDYAPLIEKVKARLHSWTSRHLSFAGRRQLLSSVIQSITAYWCAAFILPQRITILYSDNSIENQQIKAKPQIFHRLFSRSFSGVTRAVINSPVPSPSPEKEKVEGEKRCHVAWTSVQQEKWEGELTVQGHIPTWLNGTYLRNGPGLWNIGDHDFRHLFDGYSTLVKLQFDDGRLFSGHRLLESDAYKAAKKHKKLCYREFSETPKPSRNNFKNLFSGIGEIVKLFSGESLTDNANTGVVRLGDGRVMCLTETQKGSILVDHETLETIGKFEYDDGLCDHMIQSAHPIVTETEMWTLIPDLVKPGYRVVRMEAGSNKREVVGRVKCRAGSWGPGWVHSFAVTENYVVIPEMPLRYSVKNLLRAEPTPLYKFEWCPQDGAFVHVMSKLTGEIVASVEVPAYVTFHFINAYEEDENGDGKATVIIADCCEHNADTRILDMLRLHTLRSSHGHDVLPDARIGRFRIPLDGSKYGKLETAVEAEKHGRAMDMCSINPLYLGKKYRYVYACGAKRPCNFPNALSKVDMLEKRVKNWHEDGIIPSEPFFVPRPGATDEDDGVVISIVSEENGGSYAILLDGSSFEEIARAKFPYGLPYGLHGCWIPKH</sequence>
<feature type="binding site" evidence="6">
    <location>
        <position position="1411"/>
    </location>
    <ligand>
        <name>Fe cation</name>
        <dbReference type="ChEBI" id="CHEBI:24875"/>
        <note>catalytic</note>
    </ligand>
</feature>
<feature type="compositionally biased region" description="Basic and acidic residues" evidence="7">
    <location>
        <begin position="362"/>
        <end position="371"/>
    </location>
</feature>
<name>A0A087GJ38_ARAAL</name>
<feature type="binding site" evidence="6">
    <location>
        <position position="1153"/>
    </location>
    <ligand>
        <name>Fe cation</name>
        <dbReference type="ChEBI" id="CHEBI:24875"/>
        <note>catalytic</note>
    </ligand>
</feature>
<dbReference type="GO" id="GO:0016121">
    <property type="term" value="P:carotene catabolic process"/>
    <property type="evidence" value="ECO:0007669"/>
    <property type="project" value="TreeGrafter"/>
</dbReference>
<proteinExistence type="inferred from homology"/>
<evidence type="ECO:0000259" key="8">
    <source>
        <dbReference type="Pfam" id="PF03372"/>
    </source>
</evidence>
<evidence type="ECO:0000256" key="6">
    <source>
        <dbReference type="PIRSR" id="PIRSR604294-1"/>
    </source>
</evidence>
<comment type="similarity">
    <text evidence="1">Belongs to the carotenoid oxygenase family.</text>
</comment>
<protein>
    <submittedName>
        <fullName evidence="10">Uncharacterized protein</fullName>
    </submittedName>
</protein>
<evidence type="ECO:0000259" key="9">
    <source>
        <dbReference type="Pfam" id="PF14111"/>
    </source>
</evidence>
<dbReference type="GO" id="GO:0046872">
    <property type="term" value="F:metal ion binding"/>
    <property type="evidence" value="ECO:0007669"/>
    <property type="project" value="UniProtKB-KW"/>
</dbReference>
<feature type="binding site" evidence="6">
    <location>
        <position position="1220"/>
    </location>
    <ligand>
        <name>Fe cation</name>
        <dbReference type="ChEBI" id="CHEBI:24875"/>
        <note>catalytic</note>
    </ligand>
</feature>
<evidence type="ECO:0000256" key="5">
    <source>
        <dbReference type="ARBA" id="ARBA00023004"/>
    </source>
</evidence>
<evidence type="ECO:0000256" key="7">
    <source>
        <dbReference type="SAM" id="MobiDB-lite"/>
    </source>
</evidence>
<keyword evidence="3" id="KW-0223">Dioxygenase</keyword>
<dbReference type="EMBL" id="CM002875">
    <property type="protein sequence ID" value="KFK29890.1"/>
    <property type="molecule type" value="Genomic_DNA"/>
</dbReference>
<reference evidence="11" key="1">
    <citation type="journal article" date="2015" name="Nat. Plants">
        <title>Genome expansion of Arabis alpina linked with retrotransposition and reduced symmetric DNA methylation.</title>
        <authorList>
            <person name="Willing E.M."/>
            <person name="Rawat V."/>
            <person name="Mandakova T."/>
            <person name="Maumus F."/>
            <person name="James G.V."/>
            <person name="Nordstroem K.J."/>
            <person name="Becker C."/>
            <person name="Warthmann N."/>
            <person name="Chica C."/>
            <person name="Szarzynska B."/>
            <person name="Zytnicki M."/>
            <person name="Albani M.C."/>
            <person name="Kiefer C."/>
            <person name="Bergonzi S."/>
            <person name="Castaings L."/>
            <person name="Mateos J.L."/>
            <person name="Berns M.C."/>
            <person name="Bujdoso N."/>
            <person name="Piofczyk T."/>
            <person name="de Lorenzo L."/>
            <person name="Barrero-Sicilia C."/>
            <person name="Mateos I."/>
            <person name="Piednoel M."/>
            <person name="Hagmann J."/>
            <person name="Chen-Min-Tao R."/>
            <person name="Iglesias-Fernandez R."/>
            <person name="Schuster S.C."/>
            <person name="Alonso-Blanco C."/>
            <person name="Roudier F."/>
            <person name="Carbonero P."/>
            <person name="Paz-Ares J."/>
            <person name="Davis S.J."/>
            <person name="Pecinka A."/>
            <person name="Quesneville H."/>
            <person name="Colot V."/>
            <person name="Lysak M.A."/>
            <person name="Weigel D."/>
            <person name="Coupland G."/>
            <person name="Schneeberger K."/>
        </authorList>
    </citation>
    <scope>NUCLEOTIDE SEQUENCE [LARGE SCALE GENOMIC DNA]</scope>
    <source>
        <strain evidence="11">cv. Pajares</strain>
    </source>
</reference>
<feature type="domain" description="DUF4283" evidence="9">
    <location>
        <begin position="73"/>
        <end position="158"/>
    </location>
</feature>
<dbReference type="PANTHER" id="PTHR10543">
    <property type="entry name" value="BETA-CAROTENE DIOXYGENASE"/>
    <property type="match status" value="1"/>
</dbReference>
<evidence type="ECO:0000256" key="1">
    <source>
        <dbReference type="ARBA" id="ARBA00006787"/>
    </source>
</evidence>
<feature type="domain" description="Endonuclease/exonuclease/phosphatase" evidence="8">
    <location>
        <begin position="417"/>
        <end position="540"/>
    </location>
</feature>
<dbReference type="PANTHER" id="PTHR10543:SF24">
    <property type="entry name" value="CAROTENOID ISOMEROOXYGENASE"/>
    <property type="match status" value="1"/>
</dbReference>
<dbReference type="Pfam" id="PF14111">
    <property type="entry name" value="DUF4283"/>
    <property type="match status" value="1"/>
</dbReference>
<evidence type="ECO:0000256" key="2">
    <source>
        <dbReference type="ARBA" id="ARBA00022723"/>
    </source>
</evidence>
<dbReference type="eggNOG" id="KOG1075">
    <property type="taxonomic scope" value="Eukaryota"/>
</dbReference>
<feature type="region of interest" description="Disordered" evidence="7">
    <location>
        <begin position="341"/>
        <end position="374"/>
    </location>
</feature>
<dbReference type="eggNOG" id="KOG1285">
    <property type="taxonomic scope" value="Eukaryota"/>
</dbReference>
<dbReference type="Pfam" id="PF03372">
    <property type="entry name" value="Exo_endo_phos"/>
    <property type="match status" value="1"/>
</dbReference>
<dbReference type="GO" id="GO:0009507">
    <property type="term" value="C:chloroplast"/>
    <property type="evidence" value="ECO:0007669"/>
    <property type="project" value="TreeGrafter"/>
</dbReference>
<keyword evidence="4" id="KW-0560">Oxidoreductase</keyword>
<comment type="cofactor">
    <cofactor evidence="6">
        <name>Fe(2+)</name>
        <dbReference type="ChEBI" id="CHEBI:29033"/>
    </cofactor>
    <text evidence="6">Binds 1 Fe(2+) ion per subunit.</text>
</comment>
<dbReference type="GO" id="GO:0010436">
    <property type="term" value="F:carotenoid dioxygenase activity"/>
    <property type="evidence" value="ECO:0007669"/>
    <property type="project" value="TreeGrafter"/>
</dbReference>
<organism evidence="10 11">
    <name type="scientific">Arabis alpina</name>
    <name type="common">Alpine rock-cress</name>
    <dbReference type="NCBI Taxonomy" id="50452"/>
    <lineage>
        <taxon>Eukaryota</taxon>
        <taxon>Viridiplantae</taxon>
        <taxon>Streptophyta</taxon>
        <taxon>Embryophyta</taxon>
        <taxon>Tracheophyta</taxon>
        <taxon>Spermatophyta</taxon>
        <taxon>Magnoliopsida</taxon>
        <taxon>eudicotyledons</taxon>
        <taxon>Gunneridae</taxon>
        <taxon>Pentapetalae</taxon>
        <taxon>rosids</taxon>
        <taxon>malvids</taxon>
        <taxon>Brassicales</taxon>
        <taxon>Brassicaceae</taxon>
        <taxon>Arabideae</taxon>
        <taxon>Arabis</taxon>
    </lineage>
</organism>
<dbReference type="Gramene" id="KFK29890">
    <property type="protein sequence ID" value="KFK29890"/>
    <property type="gene ID" value="AALP_AA7G192200"/>
</dbReference>
<dbReference type="InterPro" id="IPR025558">
    <property type="entry name" value="DUF4283"/>
</dbReference>
<dbReference type="Pfam" id="PF03055">
    <property type="entry name" value="RPE65"/>
    <property type="match status" value="1"/>
</dbReference>
<keyword evidence="5 6" id="KW-0408">Iron</keyword>
<dbReference type="InterPro" id="IPR004294">
    <property type="entry name" value="Carotenoid_Oase"/>
</dbReference>
<dbReference type="Proteomes" id="UP000029120">
    <property type="component" value="Chromosome 7"/>
</dbReference>
<keyword evidence="2 6" id="KW-0479">Metal-binding</keyword>
<gene>
    <name evidence="10" type="ordered locus">AALP_Aa7g192200</name>
</gene>
<dbReference type="SUPFAM" id="SSF56219">
    <property type="entry name" value="DNase I-like"/>
    <property type="match status" value="1"/>
</dbReference>
<evidence type="ECO:0000256" key="4">
    <source>
        <dbReference type="ARBA" id="ARBA00023002"/>
    </source>
</evidence>
<keyword evidence="11" id="KW-1185">Reference proteome</keyword>
<dbReference type="InterPro" id="IPR036691">
    <property type="entry name" value="Endo/exonu/phosph_ase_sf"/>
</dbReference>
<evidence type="ECO:0000313" key="10">
    <source>
        <dbReference type="EMBL" id="KFK29890.1"/>
    </source>
</evidence>
<dbReference type="OrthoDB" id="407010at2759"/>
<feature type="binding site" evidence="6">
    <location>
        <position position="1102"/>
    </location>
    <ligand>
        <name>Fe cation</name>
        <dbReference type="ChEBI" id="CHEBI:24875"/>
        <note>catalytic</note>
    </ligand>
</feature>
<evidence type="ECO:0000256" key="3">
    <source>
        <dbReference type="ARBA" id="ARBA00022964"/>
    </source>
</evidence>
<accession>A0A087GJ38</accession>